<dbReference type="EMBL" id="PDSK01000013">
    <property type="protein sequence ID" value="PIE36428.1"/>
    <property type="molecule type" value="Genomic_DNA"/>
</dbReference>
<dbReference type="InterPro" id="IPR001932">
    <property type="entry name" value="PPM-type_phosphatase-like_dom"/>
</dbReference>
<feature type="domain" description="GAF" evidence="2">
    <location>
        <begin position="161"/>
        <end position="330"/>
    </location>
</feature>
<dbReference type="Gene3D" id="3.30.450.40">
    <property type="match status" value="1"/>
</dbReference>
<evidence type="ECO:0008006" key="6">
    <source>
        <dbReference type="Google" id="ProtNLM"/>
    </source>
</evidence>
<gene>
    <name evidence="4" type="ORF">CSA56_00375</name>
</gene>
<keyword evidence="1" id="KW-0378">Hydrolase</keyword>
<dbReference type="SUPFAM" id="SSF81606">
    <property type="entry name" value="PP2C-like"/>
    <property type="match status" value="1"/>
</dbReference>
<feature type="domain" description="PPM-type phosphatase" evidence="3">
    <location>
        <begin position="357"/>
        <end position="573"/>
    </location>
</feature>
<name>A0A2G6KL84_9BACT</name>
<proteinExistence type="predicted"/>
<evidence type="ECO:0000259" key="3">
    <source>
        <dbReference type="SMART" id="SM00331"/>
    </source>
</evidence>
<sequence>MERVNSLQQTRVLQTLGEEPLQQLLDRFTPLISSPPFLINLQGEIIVCPHEADMSGLHDHQFYIDQHEHRITVSNQDDGQFMVLAAPLYVQSELDAYIAIYVKRSKRVKNAERVLQFLANTLSEKAYSEFELNNLTEELIEKYNEINLIYDITEGLGAVFDPQKVCDVILEKVVEVIGVEKASVMLYHEQSNRLHLVASYGMDLSEEEMKDIAIPPGEGVAGTVFNTGEHILLENIAEQLSQDNTNVVQEHGYEHELLVSGSSRYKKKSYLSIPMICSPQQTEQKVMGVINMTEKLTSDMFTSGDLRLLTAIASQAAMSLYNIQLIEEVKDVERVKREMEIAQQIQMGLLPAVPPDVPGIELAGRCLPAMQVGGDYYDFFLSPDNRLGLVIADVSGHNVGAALMMAAARSTLRSEVLTRCSPSQILENTNLVLYDDLTNAELFITMFYAEYETQTRILRYSNGGHNHPIVLREGACLFLDTDGMLIGMLESVDFEEKTIQLQPDDFVIFYTDGVVEAVNEAGEMFQLERLCDVIEANWQSDASHLLDTIYEQVEQYSGSALRTDDITVVALKVH</sequence>
<dbReference type="SUPFAM" id="SSF55781">
    <property type="entry name" value="GAF domain-like"/>
    <property type="match status" value="1"/>
</dbReference>
<reference evidence="4 5" key="1">
    <citation type="submission" date="2017-10" db="EMBL/GenBank/DDBJ databases">
        <title>Novel microbial diversity and functional potential in the marine mammal oral microbiome.</title>
        <authorList>
            <person name="Dudek N.K."/>
            <person name="Sun C.L."/>
            <person name="Burstein D."/>
            <person name="Kantor R.S."/>
            <person name="Aliaga Goltsman D.S."/>
            <person name="Bik E.M."/>
            <person name="Thomas B.C."/>
            <person name="Banfield J.F."/>
            <person name="Relman D.A."/>
        </authorList>
    </citation>
    <scope>NUCLEOTIDE SEQUENCE [LARGE SCALE GENOMIC DNA]</scope>
    <source>
        <strain evidence="4">DOLJORAL78_47_16</strain>
    </source>
</reference>
<dbReference type="InterPro" id="IPR029016">
    <property type="entry name" value="GAF-like_dom_sf"/>
</dbReference>
<protein>
    <recommendedName>
        <fullName evidence="6">PPM-type phosphatase domain-containing protein</fullName>
    </recommendedName>
</protein>
<dbReference type="Gene3D" id="3.60.40.10">
    <property type="entry name" value="PPM-type phosphatase domain"/>
    <property type="match status" value="1"/>
</dbReference>
<dbReference type="Proteomes" id="UP000230821">
    <property type="component" value="Unassembled WGS sequence"/>
</dbReference>
<dbReference type="SMART" id="SM00331">
    <property type="entry name" value="PP2C_SIG"/>
    <property type="match status" value="1"/>
</dbReference>
<dbReference type="Pfam" id="PF07228">
    <property type="entry name" value="SpoIIE"/>
    <property type="match status" value="1"/>
</dbReference>
<comment type="caution">
    <text evidence="4">The sequence shown here is derived from an EMBL/GenBank/DDBJ whole genome shotgun (WGS) entry which is preliminary data.</text>
</comment>
<evidence type="ECO:0000259" key="2">
    <source>
        <dbReference type="SMART" id="SM00065"/>
    </source>
</evidence>
<dbReference type="PANTHER" id="PTHR43156:SF2">
    <property type="entry name" value="STAGE II SPORULATION PROTEIN E"/>
    <property type="match status" value="1"/>
</dbReference>
<dbReference type="InterPro" id="IPR036457">
    <property type="entry name" value="PPM-type-like_dom_sf"/>
</dbReference>
<dbReference type="InterPro" id="IPR052016">
    <property type="entry name" value="Bact_Sigma-Reg"/>
</dbReference>
<organism evidence="4 5">
    <name type="scientific">candidate division KSB3 bacterium</name>
    <dbReference type="NCBI Taxonomy" id="2044937"/>
    <lineage>
        <taxon>Bacteria</taxon>
        <taxon>candidate division KSB3</taxon>
    </lineage>
</organism>
<dbReference type="Pfam" id="PF01590">
    <property type="entry name" value="GAF"/>
    <property type="match status" value="1"/>
</dbReference>
<evidence type="ECO:0000313" key="4">
    <source>
        <dbReference type="EMBL" id="PIE36428.1"/>
    </source>
</evidence>
<dbReference type="PANTHER" id="PTHR43156">
    <property type="entry name" value="STAGE II SPORULATION PROTEIN E-RELATED"/>
    <property type="match status" value="1"/>
</dbReference>
<evidence type="ECO:0000256" key="1">
    <source>
        <dbReference type="ARBA" id="ARBA00022801"/>
    </source>
</evidence>
<dbReference type="InterPro" id="IPR003018">
    <property type="entry name" value="GAF"/>
</dbReference>
<dbReference type="SMART" id="SM00065">
    <property type="entry name" value="GAF"/>
    <property type="match status" value="1"/>
</dbReference>
<dbReference type="AlphaFoldDB" id="A0A2G6KL84"/>
<accession>A0A2G6KL84</accession>
<dbReference type="GO" id="GO:0016791">
    <property type="term" value="F:phosphatase activity"/>
    <property type="evidence" value="ECO:0007669"/>
    <property type="project" value="TreeGrafter"/>
</dbReference>
<evidence type="ECO:0000313" key="5">
    <source>
        <dbReference type="Proteomes" id="UP000230821"/>
    </source>
</evidence>